<dbReference type="InterPro" id="IPR037923">
    <property type="entry name" value="HTH-like"/>
</dbReference>
<evidence type="ECO:0000313" key="5">
    <source>
        <dbReference type="EMBL" id="MFC4386979.1"/>
    </source>
</evidence>
<dbReference type="PANTHER" id="PTHR43280">
    <property type="entry name" value="ARAC-FAMILY TRANSCRIPTIONAL REGULATOR"/>
    <property type="match status" value="1"/>
</dbReference>
<evidence type="ECO:0000256" key="3">
    <source>
        <dbReference type="ARBA" id="ARBA00023163"/>
    </source>
</evidence>
<evidence type="ECO:0000256" key="2">
    <source>
        <dbReference type="ARBA" id="ARBA00023125"/>
    </source>
</evidence>
<dbReference type="EMBL" id="JBHSDV010000001">
    <property type="protein sequence ID" value="MFC4386979.1"/>
    <property type="molecule type" value="Genomic_DNA"/>
</dbReference>
<comment type="caution">
    <text evidence="5">The sequence shown here is derived from an EMBL/GenBank/DDBJ whole genome shotgun (WGS) entry which is preliminary data.</text>
</comment>
<accession>A0ABV8VS03</accession>
<keyword evidence="6" id="KW-1185">Reference proteome</keyword>
<dbReference type="InterPro" id="IPR009057">
    <property type="entry name" value="Homeodomain-like_sf"/>
</dbReference>
<dbReference type="Proteomes" id="UP001595880">
    <property type="component" value="Unassembled WGS sequence"/>
</dbReference>
<dbReference type="Gene3D" id="1.10.10.60">
    <property type="entry name" value="Homeodomain-like"/>
    <property type="match status" value="2"/>
</dbReference>
<evidence type="ECO:0000256" key="1">
    <source>
        <dbReference type="ARBA" id="ARBA00023015"/>
    </source>
</evidence>
<dbReference type="InterPro" id="IPR018060">
    <property type="entry name" value="HTH_AraC"/>
</dbReference>
<protein>
    <submittedName>
        <fullName evidence="5">AraC family transcriptional regulator</fullName>
    </submittedName>
</protein>
<evidence type="ECO:0000259" key="4">
    <source>
        <dbReference type="PROSITE" id="PS01124"/>
    </source>
</evidence>
<keyword evidence="2" id="KW-0238">DNA-binding</keyword>
<keyword evidence="1" id="KW-0805">Transcription regulation</keyword>
<keyword evidence="3" id="KW-0804">Transcription</keyword>
<evidence type="ECO:0000313" key="6">
    <source>
        <dbReference type="Proteomes" id="UP001595880"/>
    </source>
</evidence>
<feature type="domain" description="HTH araC/xylS-type" evidence="4">
    <location>
        <begin position="181"/>
        <end position="283"/>
    </location>
</feature>
<name>A0ABV8VS03_9BACI</name>
<dbReference type="PANTHER" id="PTHR43280:SF2">
    <property type="entry name" value="HTH-TYPE TRANSCRIPTIONAL REGULATOR EXSA"/>
    <property type="match status" value="1"/>
</dbReference>
<reference evidence="6" key="1">
    <citation type="journal article" date="2019" name="Int. J. Syst. Evol. Microbiol.">
        <title>The Global Catalogue of Microorganisms (GCM) 10K type strain sequencing project: providing services to taxonomists for standard genome sequencing and annotation.</title>
        <authorList>
            <consortium name="The Broad Institute Genomics Platform"/>
            <consortium name="The Broad Institute Genome Sequencing Center for Infectious Disease"/>
            <person name="Wu L."/>
            <person name="Ma J."/>
        </authorList>
    </citation>
    <scope>NUCLEOTIDE SEQUENCE [LARGE SCALE GENOMIC DNA]</scope>
    <source>
        <strain evidence="6">KACC 14058</strain>
    </source>
</reference>
<dbReference type="Gene3D" id="2.60.120.10">
    <property type="entry name" value="Jelly Rolls"/>
    <property type="match status" value="1"/>
</dbReference>
<dbReference type="Pfam" id="PF12833">
    <property type="entry name" value="HTH_18"/>
    <property type="match status" value="1"/>
</dbReference>
<dbReference type="SMART" id="SM00342">
    <property type="entry name" value="HTH_ARAC"/>
    <property type="match status" value="1"/>
</dbReference>
<sequence>MKHTLELDTMSIPFINEIGYMEDIDGVMRHPNRVMPELHVFVYVMEGKLQIIEDEQLYDLKKGEYLFLKKNVHHYGRDLYQKGSEWYYIHFFTKELTKEPEEFSMYGQTSLFPLDFYQKKLSLPKYGKVNQSLYLAKKLKDILVQYESSHPLRALFTSIQVYEMFMELYSHSKETTYSKKHRIVGLLIELFHEQKGKKLSSEEIEAKIGMNYSYLSSLFKKYTGKSIVHYQNELMIEQAIQLFKQGKYNVSEVSDQLGFTNPFYFSRVFKKVTGMAPIAYVQQSYRK</sequence>
<dbReference type="RefSeq" id="WP_390196206.1">
    <property type="nucleotide sequence ID" value="NZ_JBHSDV010000001.1"/>
</dbReference>
<proteinExistence type="predicted"/>
<organism evidence="5 6">
    <name type="scientific">Gracilibacillus marinus</name>
    <dbReference type="NCBI Taxonomy" id="630535"/>
    <lineage>
        <taxon>Bacteria</taxon>
        <taxon>Bacillati</taxon>
        <taxon>Bacillota</taxon>
        <taxon>Bacilli</taxon>
        <taxon>Bacillales</taxon>
        <taxon>Bacillaceae</taxon>
        <taxon>Gracilibacillus</taxon>
    </lineage>
</organism>
<gene>
    <name evidence="5" type="ORF">ACFOZ1_04055</name>
</gene>
<dbReference type="Pfam" id="PF02311">
    <property type="entry name" value="AraC_binding"/>
    <property type="match status" value="1"/>
</dbReference>
<dbReference type="PROSITE" id="PS01124">
    <property type="entry name" value="HTH_ARAC_FAMILY_2"/>
    <property type="match status" value="1"/>
</dbReference>
<dbReference type="SUPFAM" id="SSF46689">
    <property type="entry name" value="Homeodomain-like"/>
    <property type="match status" value="2"/>
</dbReference>
<dbReference type="InterPro" id="IPR003313">
    <property type="entry name" value="AraC-bd"/>
</dbReference>
<dbReference type="SUPFAM" id="SSF51215">
    <property type="entry name" value="Regulatory protein AraC"/>
    <property type="match status" value="1"/>
</dbReference>
<dbReference type="InterPro" id="IPR014710">
    <property type="entry name" value="RmlC-like_jellyroll"/>
</dbReference>